<protein>
    <submittedName>
        <fullName evidence="3">Virion structural protein</fullName>
    </submittedName>
</protein>
<evidence type="ECO:0000313" key="3">
    <source>
        <dbReference type="EMBL" id="ARV77267.1"/>
    </source>
</evidence>
<evidence type="ECO:0000259" key="2">
    <source>
        <dbReference type="Pfam" id="PF24215"/>
    </source>
</evidence>
<dbReference type="OrthoDB" id="3831at10239"/>
<dbReference type="Proteomes" id="UP000224829">
    <property type="component" value="Segment"/>
</dbReference>
<dbReference type="Pfam" id="PF24215">
    <property type="entry name" value="H_T_assoc"/>
    <property type="match status" value="1"/>
</dbReference>
<dbReference type="EMBL" id="MF063068">
    <property type="protein sequence ID" value="ARV77267.1"/>
    <property type="molecule type" value="Genomic_DNA"/>
</dbReference>
<organism evidence="3 4">
    <name type="scientific">Pseudomonas phage Noxifer</name>
    <dbReference type="NCBI Taxonomy" id="2006684"/>
    <lineage>
        <taxon>Viruses</taxon>
        <taxon>Duplodnaviria</taxon>
        <taxon>Heunggongvirae</taxon>
        <taxon>Uroviricota</taxon>
        <taxon>Caudoviricetes</taxon>
        <taxon>Chimalliviridae</taxon>
        <taxon>Noxifervirus</taxon>
        <taxon>Noxifervirus noxifer</taxon>
    </lineage>
</organism>
<evidence type="ECO:0000313" key="4">
    <source>
        <dbReference type="Proteomes" id="UP000224829"/>
    </source>
</evidence>
<feature type="domain" description="Putative phage head-tail joining protein C-terminal" evidence="2">
    <location>
        <begin position="208"/>
        <end position="468"/>
    </location>
</feature>
<sequence>MAGLFRELEEDELPPAPEPVKVHIEPKNYSGITVDTEYVPSSAILVWGQGSTWNVDYYSQILGRSVEPKPLDLHLSPIEQQYRLLRKIPLKVTEPLQWSVQDPQTNVRVGTGGGYTYPFLTANVGDMFPANIGDGQIGLFTITSSTPATILRDSVYKVEWICVGLADALQMENLASKVQQTLYFSMRSLQGGCGPFVTTEQAAKIESYETILAQLIQHYLTDFLSLDHFTLLVPDQTRQTYDHWVTRALLMMVGPEHDPRMRKVREQNVMGDSVMKQPTFWDALLRADPARLYGGTERVHLVSTREFRGSPLLQALGFTGIPYVAYPIEPPTDVDAQYAGRDVYVPCGLPFREGRPRRPLPGEFKSQAERNLPFFQVIPDDVEDIEPWRRPADIHPVVKDNYYVLSEAFYLEQPGQSKLELLVRQFLNREALHPEQFDAVLARIYDWDNLERYYYYPIVIALLKTMLR</sequence>
<name>A0A1Y0T316_9CAUD</name>
<evidence type="ECO:0000259" key="1">
    <source>
        <dbReference type="Pfam" id="PF24214"/>
    </source>
</evidence>
<keyword evidence="4" id="KW-1185">Reference proteome</keyword>
<reference evidence="3 4" key="1">
    <citation type="submission" date="2017-05" db="EMBL/GenBank/DDBJ databases">
        <authorList>
            <person name="Song R."/>
            <person name="Chenine A.L."/>
            <person name="Ruprecht R.M."/>
        </authorList>
    </citation>
    <scope>NUCLEOTIDE SEQUENCE [LARGE SCALE GENOMIC DNA]</scope>
</reference>
<proteinExistence type="predicted"/>
<dbReference type="Pfam" id="PF24214">
    <property type="entry name" value="Phage_H_T_join_2"/>
    <property type="match status" value="1"/>
</dbReference>
<feature type="domain" description="Putative phage head-tail joining protein N-terminal" evidence="1">
    <location>
        <begin position="29"/>
        <end position="198"/>
    </location>
</feature>
<dbReference type="InterPro" id="IPR057113">
    <property type="entry name" value="Phage_H_T_join_N"/>
</dbReference>
<dbReference type="InterPro" id="IPR057114">
    <property type="entry name" value="Phage_H_T_join_C"/>
</dbReference>
<gene>
    <name evidence="3" type="ORF">NOXIFER_98</name>
</gene>
<accession>A0A1Y0T316</accession>